<name>A0A498R308_9FIRM</name>
<dbReference type="OrthoDB" id="9815144at2"/>
<dbReference type="RefSeq" id="WP_122626524.1">
    <property type="nucleotide sequence ID" value="NZ_UPPP01000056.1"/>
</dbReference>
<dbReference type="SUPFAM" id="SSF102588">
    <property type="entry name" value="LmbE-like"/>
    <property type="match status" value="1"/>
</dbReference>
<dbReference type="Pfam" id="PF02585">
    <property type="entry name" value="PIG-L"/>
    <property type="match status" value="1"/>
</dbReference>
<dbReference type="Gene3D" id="3.40.50.10320">
    <property type="entry name" value="LmbE-like"/>
    <property type="match status" value="1"/>
</dbReference>
<evidence type="ECO:0000313" key="2">
    <source>
        <dbReference type="Proteomes" id="UP000277811"/>
    </source>
</evidence>
<gene>
    <name evidence="1" type="ORF">LUCI_0745</name>
</gene>
<dbReference type="AlphaFoldDB" id="A0A498R308"/>
<evidence type="ECO:0000313" key="1">
    <source>
        <dbReference type="EMBL" id="VBB05535.1"/>
    </source>
</evidence>
<dbReference type="InterPro" id="IPR003737">
    <property type="entry name" value="GlcNAc_PI_deacetylase-related"/>
</dbReference>
<reference evidence="1 2" key="1">
    <citation type="submission" date="2018-06" db="EMBL/GenBank/DDBJ databases">
        <authorList>
            <person name="Strepis N."/>
        </authorList>
    </citation>
    <scope>NUCLEOTIDE SEQUENCE [LARGE SCALE GENOMIC DNA]</scope>
    <source>
        <strain evidence="1">LUCI</strain>
    </source>
</reference>
<protein>
    <submittedName>
        <fullName evidence="1">Glcnac-pi de-n-acetylase</fullName>
    </submittedName>
</protein>
<dbReference type="PANTHER" id="PTHR12993:SF11">
    <property type="entry name" value="N-ACETYLGLUCOSAMINYL-PHOSPHATIDYLINOSITOL DE-N-ACETYLASE"/>
    <property type="match status" value="1"/>
</dbReference>
<keyword evidence="2" id="KW-1185">Reference proteome</keyword>
<dbReference type="GO" id="GO:0016811">
    <property type="term" value="F:hydrolase activity, acting on carbon-nitrogen (but not peptide) bonds, in linear amides"/>
    <property type="evidence" value="ECO:0007669"/>
    <property type="project" value="TreeGrafter"/>
</dbReference>
<dbReference type="EMBL" id="UPPP01000056">
    <property type="protein sequence ID" value="VBB05535.1"/>
    <property type="molecule type" value="Genomic_DNA"/>
</dbReference>
<accession>A0A498R308</accession>
<dbReference type="InterPro" id="IPR024078">
    <property type="entry name" value="LmbE-like_dom_sf"/>
</dbReference>
<dbReference type="Proteomes" id="UP000277811">
    <property type="component" value="Unassembled WGS sequence"/>
</dbReference>
<proteinExistence type="predicted"/>
<organism evidence="1 2">
    <name type="scientific">Lucifera butyrica</name>
    <dbReference type="NCBI Taxonomy" id="1351585"/>
    <lineage>
        <taxon>Bacteria</taxon>
        <taxon>Bacillati</taxon>
        <taxon>Bacillota</taxon>
        <taxon>Negativicutes</taxon>
        <taxon>Veillonellales</taxon>
        <taxon>Veillonellaceae</taxon>
        <taxon>Lucifera</taxon>
    </lineage>
</organism>
<dbReference type="PANTHER" id="PTHR12993">
    <property type="entry name" value="N-ACETYLGLUCOSAMINYL-PHOSPHATIDYLINOSITOL DE-N-ACETYLASE-RELATED"/>
    <property type="match status" value="1"/>
</dbReference>
<sequence length="223" mass="25225">MYKKIIVVAPHPDDETLGCGGTLLRHIHDGDEVTWLIATEMKTELGFSQVQINQRQEQIQSVAKFYGFHRTLELKFPTTRLDTIPFGDLVQGISDIFQVAQPEVIYLPSRGDVHTDHRLLFDAVVSCTKWFRYPYVKRILAYETLSETDFGVNPDYNGFRPNVYINIEDFIAAKLKVLGFYAGEMGEFPFPRSAEAIAALAKLRGVSAGFKAAEAFMLIKEIL</sequence>